<dbReference type="SUPFAM" id="SSF52788">
    <property type="entry name" value="Phosphotyrosine protein phosphatases I"/>
    <property type="match status" value="1"/>
</dbReference>
<accession>A0A1V2UFU4</accession>
<protein>
    <submittedName>
        <fullName evidence="1">Arsenate reductase (Thioredoxin)</fullName>
    </submittedName>
</protein>
<dbReference type="CDD" id="cd16345">
    <property type="entry name" value="LMWP_ArsC"/>
    <property type="match status" value="1"/>
</dbReference>
<dbReference type="OrthoDB" id="9784339at2"/>
<dbReference type="PANTHER" id="PTHR43428">
    <property type="entry name" value="ARSENATE REDUCTASE"/>
    <property type="match status" value="1"/>
</dbReference>
<dbReference type="InterPro" id="IPR023485">
    <property type="entry name" value="Ptyr_pPase"/>
</dbReference>
<evidence type="ECO:0000313" key="1">
    <source>
        <dbReference type="EMBL" id="ONN42146.1"/>
    </source>
</evidence>
<dbReference type="GO" id="GO:0004725">
    <property type="term" value="F:protein tyrosine phosphatase activity"/>
    <property type="evidence" value="ECO:0007669"/>
    <property type="project" value="InterPro"/>
</dbReference>
<dbReference type="SMART" id="SM00226">
    <property type="entry name" value="LMWPc"/>
    <property type="match status" value="1"/>
</dbReference>
<dbReference type="NCBIfam" id="TIGR02691">
    <property type="entry name" value="arsC_pI258_fam"/>
    <property type="match status" value="1"/>
</dbReference>
<dbReference type="Proteomes" id="UP000189299">
    <property type="component" value="Unassembled WGS sequence"/>
</dbReference>
<dbReference type="Pfam" id="PF01451">
    <property type="entry name" value="LMWPc"/>
    <property type="match status" value="1"/>
</dbReference>
<dbReference type="EMBL" id="MSTR01000011">
    <property type="protein sequence ID" value="ONN42146.1"/>
    <property type="molecule type" value="Genomic_DNA"/>
</dbReference>
<dbReference type="GO" id="GO:0046685">
    <property type="term" value="P:response to arsenic-containing substance"/>
    <property type="evidence" value="ECO:0007669"/>
    <property type="project" value="InterPro"/>
</dbReference>
<dbReference type="Gene3D" id="3.40.50.2300">
    <property type="match status" value="1"/>
</dbReference>
<gene>
    <name evidence="1" type="ORF">BTN92_11575</name>
</gene>
<organism evidence="1 2">
    <name type="scientific">Enterococcus mundtii</name>
    <dbReference type="NCBI Taxonomy" id="53346"/>
    <lineage>
        <taxon>Bacteria</taxon>
        <taxon>Bacillati</taxon>
        <taxon>Bacillota</taxon>
        <taxon>Bacilli</taxon>
        <taxon>Lactobacillales</taxon>
        <taxon>Enterococcaceae</taxon>
        <taxon>Enterococcus</taxon>
    </lineage>
</organism>
<name>A0A1V2UFU4_ENTMU</name>
<reference evidence="1 2" key="1">
    <citation type="submission" date="2016-12" db="EMBL/GenBank/DDBJ databases">
        <authorList>
            <person name="Song W.-J."/>
            <person name="Kurnit D.M."/>
        </authorList>
    </citation>
    <scope>NUCLEOTIDE SEQUENCE [LARGE SCALE GENOMIC DNA]</scope>
    <source>
        <strain evidence="1 2">CGB1038-1_S1</strain>
    </source>
</reference>
<proteinExistence type="predicted"/>
<dbReference type="RefSeq" id="WP_062805334.1">
    <property type="nucleotide sequence ID" value="NZ_CABMMO010000011.1"/>
</dbReference>
<dbReference type="STRING" id="53346.A5802_000859"/>
<evidence type="ECO:0000313" key="2">
    <source>
        <dbReference type="Proteomes" id="UP000189299"/>
    </source>
</evidence>
<dbReference type="PANTHER" id="PTHR43428:SF1">
    <property type="entry name" value="ARSENATE REDUCTASE"/>
    <property type="match status" value="1"/>
</dbReference>
<dbReference type="InterPro" id="IPR014064">
    <property type="entry name" value="Arsenate_reductase_ArsC"/>
</dbReference>
<dbReference type="AlphaFoldDB" id="A0A1V2UFU4"/>
<comment type="caution">
    <text evidence="1">The sequence shown here is derived from an EMBL/GenBank/DDBJ whole genome shotgun (WGS) entry which is preliminary data.</text>
</comment>
<dbReference type="GO" id="GO:0030612">
    <property type="term" value="F:arsenate reductase (thioredoxin) activity"/>
    <property type="evidence" value="ECO:0007669"/>
    <property type="project" value="InterPro"/>
</dbReference>
<sequence length="144" mass="16299">MVLEKSTSVEKKKVYFLCTGNSCRSQIAEGYGHEYLEDQFEVRSAGVETHGLNPRAVKVMEEDGIDITSQTSDLIDPDYFSHADLIITLCGDALDKCPVIPAHIRHEHWDLEDPAKATGTEEEIFAEFRKTREIIKKKIKDMAN</sequence>
<dbReference type="InterPro" id="IPR036196">
    <property type="entry name" value="Ptyr_pPase_sf"/>
</dbReference>